<evidence type="ECO:0000313" key="2">
    <source>
        <dbReference type="Proteomes" id="UP000444185"/>
    </source>
</evidence>
<evidence type="ECO:0000313" key="1">
    <source>
        <dbReference type="EMBL" id="MXO50245.1"/>
    </source>
</evidence>
<comment type="caution">
    <text evidence="1">The sequence shown here is derived from an EMBL/GenBank/DDBJ whole genome shotgun (WGS) entry which is preliminary data.</text>
</comment>
<proteinExistence type="predicted"/>
<sequence length="65" mass="7608">MTVYRYLTRTRIGKWYASLADAQRQANAIGAGFTEPNGDFVAYRGTILEMREKPPQREWARRKDQ</sequence>
<dbReference type="AlphaFoldDB" id="A0A844XW19"/>
<accession>A0A844XW19</accession>
<protein>
    <submittedName>
        <fullName evidence="1">Uncharacterized protein</fullName>
    </submittedName>
</protein>
<dbReference type="Proteomes" id="UP000444185">
    <property type="component" value="Unassembled WGS sequence"/>
</dbReference>
<dbReference type="OrthoDB" id="7508926at2"/>
<name>A0A844XW19_9SPHN</name>
<organism evidence="1 2">
    <name type="scientific">Qipengyuania gaetbuli</name>
    <dbReference type="NCBI Taxonomy" id="266952"/>
    <lineage>
        <taxon>Bacteria</taxon>
        <taxon>Pseudomonadati</taxon>
        <taxon>Pseudomonadota</taxon>
        <taxon>Alphaproteobacteria</taxon>
        <taxon>Sphingomonadales</taxon>
        <taxon>Erythrobacteraceae</taxon>
        <taxon>Qipengyuania</taxon>
    </lineage>
</organism>
<keyword evidence="2" id="KW-1185">Reference proteome</keyword>
<reference evidence="1 2" key="1">
    <citation type="submission" date="2019-12" db="EMBL/GenBank/DDBJ databases">
        <title>Genomic-based taxomic classification of the family Erythrobacteraceae.</title>
        <authorList>
            <person name="Xu L."/>
        </authorList>
    </citation>
    <scope>NUCLEOTIDE SEQUENCE [LARGE SCALE GENOMIC DNA]</scope>
    <source>
        <strain evidence="1 2">DSM 16225</strain>
    </source>
</reference>
<dbReference type="EMBL" id="WTYF01000004">
    <property type="protein sequence ID" value="MXO50245.1"/>
    <property type="molecule type" value="Genomic_DNA"/>
</dbReference>
<gene>
    <name evidence="1" type="ORF">GRI42_02885</name>
</gene>
<dbReference type="RefSeq" id="WP_160606750.1">
    <property type="nucleotide sequence ID" value="NZ_JAHVHS010000001.1"/>
</dbReference>